<dbReference type="Proteomes" id="UP000004067">
    <property type="component" value="Unassembled WGS sequence"/>
</dbReference>
<dbReference type="SMART" id="SM00471">
    <property type="entry name" value="HDc"/>
    <property type="match status" value="1"/>
</dbReference>
<dbReference type="Pfam" id="PF13286">
    <property type="entry name" value="HD_assoc"/>
    <property type="match status" value="1"/>
</dbReference>
<dbReference type="EMBL" id="AFHQ01000024">
    <property type="protein sequence ID" value="EGK61126.1"/>
    <property type="molecule type" value="Genomic_DNA"/>
</dbReference>
<dbReference type="InterPro" id="IPR003607">
    <property type="entry name" value="HD/PDEase_dom"/>
</dbReference>
<organism evidence="3 4">
    <name type="scientific">Centipeda periodontii DSM 2778</name>
    <dbReference type="NCBI Taxonomy" id="888060"/>
    <lineage>
        <taxon>Bacteria</taxon>
        <taxon>Bacillati</taxon>
        <taxon>Bacillota</taxon>
        <taxon>Negativicutes</taxon>
        <taxon>Selenomonadales</taxon>
        <taxon>Selenomonadaceae</taxon>
        <taxon>Centipeda</taxon>
    </lineage>
</organism>
<gene>
    <name evidence="3" type="ORF">HMPREF9081_0711</name>
</gene>
<evidence type="ECO:0000256" key="1">
    <source>
        <dbReference type="ARBA" id="ARBA00022801"/>
    </source>
</evidence>
<dbReference type="PANTHER" id="PTHR35795:SF1">
    <property type="entry name" value="BIS(5'-NUCLEOSYL)-TETRAPHOSPHATASE, SYMMETRICAL"/>
    <property type="match status" value="1"/>
</dbReference>
<dbReference type="SUPFAM" id="SSF109604">
    <property type="entry name" value="HD-domain/PDEase-like"/>
    <property type="match status" value="1"/>
</dbReference>
<protein>
    <submittedName>
        <fullName evidence="3">Deoxyguanosinetriphosphate triphosphohydrolase</fullName>
        <ecNumber evidence="3">3.1.5.1</ecNumber>
    </submittedName>
</protein>
<name>F5RKC6_9FIRM</name>
<evidence type="ECO:0000313" key="4">
    <source>
        <dbReference type="Proteomes" id="UP000004067"/>
    </source>
</evidence>
<reference evidence="3 4" key="1">
    <citation type="submission" date="2011-04" db="EMBL/GenBank/DDBJ databases">
        <authorList>
            <person name="Muzny D."/>
            <person name="Qin X."/>
            <person name="Deng J."/>
            <person name="Jiang H."/>
            <person name="Liu Y."/>
            <person name="Qu J."/>
            <person name="Song X.-Z."/>
            <person name="Zhang L."/>
            <person name="Thornton R."/>
            <person name="Coyle M."/>
            <person name="Francisco L."/>
            <person name="Jackson L."/>
            <person name="Javaid M."/>
            <person name="Korchina V."/>
            <person name="Kovar C."/>
            <person name="Mata R."/>
            <person name="Mathew T."/>
            <person name="Ngo R."/>
            <person name="Nguyen L."/>
            <person name="Nguyen N."/>
            <person name="Okwuonu G."/>
            <person name="Ongeri F."/>
            <person name="Pham C."/>
            <person name="Simmons D."/>
            <person name="Wilczek-Boney K."/>
            <person name="Hale W."/>
            <person name="Jakkamsetti A."/>
            <person name="Pham P."/>
            <person name="Ruth R."/>
            <person name="San Lucas F."/>
            <person name="Warren J."/>
            <person name="Zhang J."/>
            <person name="Zhao Z."/>
            <person name="Zhou C."/>
            <person name="Zhu D."/>
            <person name="Lee S."/>
            <person name="Bess C."/>
            <person name="Blankenburg K."/>
            <person name="Forbes L."/>
            <person name="Fu Q."/>
            <person name="Gubbala S."/>
            <person name="Hirani K."/>
            <person name="Jayaseelan J.C."/>
            <person name="Lara F."/>
            <person name="Munidasa M."/>
            <person name="Palculict T."/>
            <person name="Patil S."/>
            <person name="Pu L.-L."/>
            <person name="Saada N."/>
            <person name="Tang L."/>
            <person name="Weissenberger G."/>
            <person name="Zhu Y."/>
            <person name="Hemphill L."/>
            <person name="Shang Y."/>
            <person name="Youmans B."/>
            <person name="Ayvaz T."/>
            <person name="Ross M."/>
            <person name="Santibanez J."/>
            <person name="Aqrawi P."/>
            <person name="Gross S."/>
            <person name="Joshi V."/>
            <person name="Fowler G."/>
            <person name="Nazareth L."/>
            <person name="Reid J."/>
            <person name="Worley K."/>
            <person name="Petrosino J."/>
            <person name="Highlander S."/>
            <person name="Gibbs R."/>
        </authorList>
    </citation>
    <scope>NUCLEOTIDE SEQUENCE [LARGE SCALE GENOMIC DNA]</scope>
    <source>
        <strain evidence="3 4">DSM 2778</strain>
    </source>
</reference>
<proteinExistence type="predicted"/>
<keyword evidence="4" id="KW-1185">Reference proteome</keyword>
<dbReference type="HOGENOM" id="CLU_028163_1_1_9"/>
<dbReference type="EC" id="3.1.5.1" evidence="3"/>
<dbReference type="NCBIfam" id="NF002327">
    <property type="entry name" value="PRK01286.1-2"/>
    <property type="match status" value="1"/>
</dbReference>
<dbReference type="eggNOG" id="COG0232">
    <property type="taxonomic scope" value="Bacteria"/>
</dbReference>
<dbReference type="Pfam" id="PF01966">
    <property type="entry name" value="HD"/>
    <property type="match status" value="1"/>
</dbReference>
<dbReference type="InterPro" id="IPR051094">
    <property type="entry name" value="Diverse_Catalytic_Enzymes"/>
</dbReference>
<dbReference type="CDD" id="cd00077">
    <property type="entry name" value="HDc"/>
    <property type="match status" value="1"/>
</dbReference>
<sequence>MAALTVRERLEAQENALLSPLAARSAKAKRSHPMEECPFRTKFQRDRDRILHSKSFRRLKHKTQVYIVAGDHYRTRMTHSLEVAQISRTIARGLQLNEDLTEAIALGHDVGHTPFGHAGEAVMEEITGHFAHNEQSLRMVEILERGGHGLNLTNEVRDGILNHTGKGMPTTFEGRIVRIADRIAYLCHDYDDSIRAGLLTPTELPAEVRDAFGTDTSAMITSMVSDMIVTSEARGDATLSAPVQRVMDAFRAFMFERIYHSKTLAHERAQAGFVLRALMDHFTVYFHTLPQEFRDREEKWGREQCVVDYVAGLTDSFAVSLFREIYIPPVDQMTIKPI</sequence>
<evidence type="ECO:0000313" key="3">
    <source>
        <dbReference type="EMBL" id="EGK61126.1"/>
    </source>
</evidence>
<dbReference type="STRING" id="888060.HMPREF9081_0711"/>
<dbReference type="PROSITE" id="PS51831">
    <property type="entry name" value="HD"/>
    <property type="match status" value="1"/>
</dbReference>
<dbReference type="PANTHER" id="PTHR35795">
    <property type="entry name" value="SLR1885 PROTEIN"/>
    <property type="match status" value="1"/>
</dbReference>
<keyword evidence="1 3" id="KW-0378">Hydrolase</keyword>
<feature type="domain" description="HD" evidence="2">
    <location>
        <begin position="76"/>
        <end position="186"/>
    </location>
</feature>
<dbReference type="GO" id="GO:0008832">
    <property type="term" value="F:dGTPase activity"/>
    <property type="evidence" value="ECO:0007669"/>
    <property type="project" value="UniProtKB-EC"/>
</dbReference>
<dbReference type="AlphaFoldDB" id="F5RKC6"/>
<comment type="caution">
    <text evidence="3">The sequence shown here is derived from an EMBL/GenBank/DDBJ whole genome shotgun (WGS) entry which is preliminary data.</text>
</comment>
<dbReference type="Gene3D" id="1.10.3210.10">
    <property type="entry name" value="Hypothetical protein af1432"/>
    <property type="match status" value="1"/>
</dbReference>
<dbReference type="InterPro" id="IPR026875">
    <property type="entry name" value="PHydrolase_assoc_dom"/>
</dbReference>
<accession>F5RKC6</accession>
<dbReference type="InterPro" id="IPR006674">
    <property type="entry name" value="HD_domain"/>
</dbReference>
<evidence type="ECO:0000259" key="2">
    <source>
        <dbReference type="PROSITE" id="PS51831"/>
    </source>
</evidence>